<organism evidence="3 4">
    <name type="scientific">Modicisalibacter muralis</name>
    <dbReference type="NCBI Taxonomy" id="119000"/>
    <lineage>
        <taxon>Bacteria</taxon>
        <taxon>Pseudomonadati</taxon>
        <taxon>Pseudomonadota</taxon>
        <taxon>Gammaproteobacteria</taxon>
        <taxon>Oceanospirillales</taxon>
        <taxon>Halomonadaceae</taxon>
        <taxon>Modicisalibacter</taxon>
    </lineage>
</organism>
<gene>
    <name evidence="3" type="ORF">SAMN05661010_03552</name>
</gene>
<evidence type="ECO:0000313" key="3">
    <source>
        <dbReference type="EMBL" id="SDM17082.1"/>
    </source>
</evidence>
<protein>
    <submittedName>
        <fullName evidence="3">Uncharacterized protein</fullName>
    </submittedName>
</protein>
<sequence length="377" mass="43031">MSQKTASNLPRPGFNQPHRAGNTERMAGGRVTYLAPLPLPTGYPKVDYLKAVGELNDTWLDYGTGWPTVFGWQLIFGVVFGVFLLVAFIFPLIIATVTYNEAYPFIGEFVIHFKMGITLALWGCGAGLLISLSVVLHAHQKRKKSMPVRFNRQRREVCFVPEGPRGHEAPVFVPWESLMAWVVEARGVTEYGMMQQYGLGLGYAHPQTEKWLTLEFMAPAVPLAMGSWEAIRAYMEYEVDSLRDIQDPEGLRGPDDPPYEGLHTLRNARKDINQRRRNGEVGWLFTLCWYLIDIIEGWNLPGYLAEWETRRLKKAGPKRLPEAMQAWSQPLPREQWAQPSPALERLSVEVTRLHKQHPNRPIEQLFAEVYRKEGLTA</sequence>
<dbReference type="Proteomes" id="UP000198654">
    <property type="component" value="Unassembled WGS sequence"/>
</dbReference>
<dbReference type="AlphaFoldDB" id="A0A1G9R1B2"/>
<keyword evidence="4" id="KW-1185">Reference proteome</keyword>
<keyword evidence="2" id="KW-0472">Membrane</keyword>
<feature type="transmembrane region" description="Helical" evidence="2">
    <location>
        <begin position="119"/>
        <end position="139"/>
    </location>
</feature>
<proteinExistence type="predicted"/>
<reference evidence="3 4" key="1">
    <citation type="submission" date="2016-10" db="EMBL/GenBank/DDBJ databases">
        <authorList>
            <person name="de Groot N.N."/>
        </authorList>
    </citation>
    <scope>NUCLEOTIDE SEQUENCE [LARGE SCALE GENOMIC DNA]</scope>
    <source>
        <strain evidence="3 4">DSM 14789</strain>
    </source>
</reference>
<keyword evidence="2" id="KW-1133">Transmembrane helix</keyword>
<evidence type="ECO:0000256" key="2">
    <source>
        <dbReference type="SAM" id="Phobius"/>
    </source>
</evidence>
<feature type="transmembrane region" description="Helical" evidence="2">
    <location>
        <begin position="74"/>
        <end position="99"/>
    </location>
</feature>
<evidence type="ECO:0000313" key="4">
    <source>
        <dbReference type="Proteomes" id="UP000198654"/>
    </source>
</evidence>
<name>A0A1G9R1B2_9GAMM</name>
<feature type="region of interest" description="Disordered" evidence="1">
    <location>
        <begin position="1"/>
        <end position="23"/>
    </location>
</feature>
<dbReference type="STRING" id="119000.SAMN05661010_03552"/>
<evidence type="ECO:0000256" key="1">
    <source>
        <dbReference type="SAM" id="MobiDB-lite"/>
    </source>
</evidence>
<dbReference type="EMBL" id="FNGI01000013">
    <property type="protein sequence ID" value="SDM17082.1"/>
    <property type="molecule type" value="Genomic_DNA"/>
</dbReference>
<accession>A0A1G9R1B2</accession>
<keyword evidence="2" id="KW-0812">Transmembrane</keyword>